<dbReference type="Gene3D" id="1.25.40.10">
    <property type="entry name" value="Tetratricopeptide repeat domain"/>
    <property type="match status" value="1"/>
</dbReference>
<dbReference type="InterPro" id="IPR011990">
    <property type="entry name" value="TPR-like_helical_dom_sf"/>
</dbReference>
<accession>R4XD97</accession>
<dbReference type="Proteomes" id="UP000013776">
    <property type="component" value="Unassembled WGS sequence"/>
</dbReference>
<organism evidence="3 4">
    <name type="scientific">Taphrina deformans (strain PYCC 5710 / ATCC 11124 / CBS 356.35 / IMI 108563 / JCM 9778 / NBRC 8474)</name>
    <name type="common">Peach leaf curl fungus</name>
    <name type="synonym">Lalaria deformans</name>
    <dbReference type="NCBI Taxonomy" id="1097556"/>
    <lineage>
        <taxon>Eukaryota</taxon>
        <taxon>Fungi</taxon>
        <taxon>Dikarya</taxon>
        <taxon>Ascomycota</taxon>
        <taxon>Taphrinomycotina</taxon>
        <taxon>Taphrinomycetes</taxon>
        <taxon>Taphrinales</taxon>
        <taxon>Taphrinaceae</taxon>
        <taxon>Taphrina</taxon>
    </lineage>
</organism>
<comment type="similarity">
    <text evidence="1">Belongs to the PPR family. P subfamily.</text>
</comment>
<evidence type="ECO:0000313" key="3">
    <source>
        <dbReference type="EMBL" id="CCG81303.1"/>
    </source>
</evidence>
<dbReference type="STRING" id="1097556.R4XD97"/>
<dbReference type="PANTHER" id="PTHR46128:SF211">
    <property type="entry name" value="PENTACOTRIPEPTIDE-REPEAT REGION OF PRORP DOMAIN-CONTAINING PROTEIN"/>
    <property type="match status" value="1"/>
</dbReference>
<dbReference type="GO" id="GO:0005739">
    <property type="term" value="C:mitochondrion"/>
    <property type="evidence" value="ECO:0007669"/>
    <property type="project" value="UniProtKB-ARBA"/>
</dbReference>
<keyword evidence="4" id="KW-1185">Reference proteome</keyword>
<protein>
    <recommendedName>
        <fullName evidence="5">Pentatricopeptide repeat protein</fullName>
    </recommendedName>
</protein>
<dbReference type="PROSITE" id="PS51375">
    <property type="entry name" value="PPR"/>
    <property type="match status" value="1"/>
</dbReference>
<dbReference type="InterPro" id="IPR002885">
    <property type="entry name" value="PPR_rpt"/>
</dbReference>
<evidence type="ECO:0000256" key="1">
    <source>
        <dbReference type="ARBA" id="ARBA00007626"/>
    </source>
</evidence>
<dbReference type="EMBL" id="CAHR02000034">
    <property type="protein sequence ID" value="CCG81303.1"/>
    <property type="molecule type" value="Genomic_DNA"/>
</dbReference>
<dbReference type="NCBIfam" id="TIGR00756">
    <property type="entry name" value="PPR"/>
    <property type="match status" value="1"/>
</dbReference>
<dbReference type="PANTHER" id="PTHR46128">
    <property type="entry name" value="MITOCHONDRIAL GROUP I INTRON SPLICING FACTOR CCM1"/>
    <property type="match status" value="1"/>
</dbReference>
<sequence length="450" mass="51387">MIQRARSLPAPDLLYKHIQHEVSSKTIHPLKASQLIATAIQNGHCPPEVNPVSRRNLLGLIRSYIRRDMSWYASDEIARCLKRGRVDEYTLLHPIADAYVNCLLSTRPAMTGATPERVINVNKAARFIIKLHAHGKADRVLAKTYDRLLEAMYQCIDHCRPIKIIPIAIDNGIDIDRSTRVWNIRLHETATAAPHKVLIRFKEMNMAKAQLDEHSVSIILKALRTSQDTQKEAQQIIGMARHLGLYNEFVAVAEMSLLKDQGKYQELLNVFSESFGPETLMHFGFLTPRTVGQQSPIKTPLKVGKQSLSLVIDALVRLNPAPKTLRQLWIAYLKYRRPRPELWDDEYSVSIFIRAFSNHPKTLFKALVVLERMRKYTGGKPNVITYTHLIDGFARMRMMDFAIKVLRQMQVDGVTPNEYTWKILIRGYEAVGDSSGLRSCQEMLKRVQAA</sequence>
<dbReference type="Pfam" id="PF13041">
    <property type="entry name" value="PPR_2"/>
    <property type="match status" value="1"/>
</dbReference>
<evidence type="ECO:0008006" key="5">
    <source>
        <dbReference type="Google" id="ProtNLM"/>
    </source>
</evidence>
<feature type="repeat" description="PPR" evidence="2">
    <location>
        <begin position="382"/>
        <end position="416"/>
    </location>
</feature>
<reference evidence="3 4" key="1">
    <citation type="journal article" date="2013" name="MBio">
        <title>Genome sequencing of the plant pathogen Taphrina deformans, the causal agent of peach leaf curl.</title>
        <authorList>
            <person name="Cisse O.H."/>
            <person name="Almeida J.M.G.C.F."/>
            <person name="Fonseca A."/>
            <person name="Kumar A.A."/>
            <person name="Salojaervi J."/>
            <person name="Overmyer K."/>
            <person name="Hauser P.M."/>
            <person name="Pagni M."/>
        </authorList>
    </citation>
    <scope>NUCLEOTIDE SEQUENCE [LARGE SCALE GENOMIC DNA]</scope>
    <source>
        <strain evidence="4">PYCC 5710 / ATCC 11124 / CBS 356.35 / IMI 108563 / JCM 9778 / NBRC 8474</strain>
    </source>
</reference>
<evidence type="ECO:0000313" key="4">
    <source>
        <dbReference type="Proteomes" id="UP000013776"/>
    </source>
</evidence>
<name>R4XD97_TAPDE</name>
<comment type="caution">
    <text evidence="3">The sequence shown here is derived from an EMBL/GenBank/DDBJ whole genome shotgun (WGS) entry which is preliminary data.</text>
</comment>
<dbReference type="OrthoDB" id="185373at2759"/>
<gene>
    <name evidence="3" type="ORF">TAPDE_001043</name>
</gene>
<evidence type="ECO:0000256" key="2">
    <source>
        <dbReference type="PROSITE-ProRule" id="PRU00708"/>
    </source>
</evidence>
<dbReference type="AlphaFoldDB" id="R4XD97"/>
<proteinExistence type="inferred from homology"/>
<dbReference type="eggNOG" id="KOG4197">
    <property type="taxonomic scope" value="Eukaryota"/>
</dbReference>
<dbReference type="InterPro" id="IPR050872">
    <property type="entry name" value="PPR_P_subfamily"/>
</dbReference>